<organism evidence="1 2">
    <name type="scientific">Dioscorea alata</name>
    <name type="common">Purple yam</name>
    <dbReference type="NCBI Taxonomy" id="55571"/>
    <lineage>
        <taxon>Eukaryota</taxon>
        <taxon>Viridiplantae</taxon>
        <taxon>Streptophyta</taxon>
        <taxon>Embryophyta</taxon>
        <taxon>Tracheophyta</taxon>
        <taxon>Spermatophyta</taxon>
        <taxon>Magnoliopsida</taxon>
        <taxon>Liliopsida</taxon>
        <taxon>Dioscoreales</taxon>
        <taxon>Dioscoreaceae</taxon>
        <taxon>Dioscorea</taxon>
    </lineage>
</organism>
<name>A0ACB7V940_DIOAL</name>
<evidence type="ECO:0000313" key="2">
    <source>
        <dbReference type="Proteomes" id="UP000827976"/>
    </source>
</evidence>
<dbReference type="Proteomes" id="UP000827976">
    <property type="component" value="Chromosome 10"/>
</dbReference>
<dbReference type="EMBL" id="CM037020">
    <property type="protein sequence ID" value="KAH7670132.1"/>
    <property type="molecule type" value="Genomic_DNA"/>
</dbReference>
<keyword evidence="2" id="KW-1185">Reference proteome</keyword>
<evidence type="ECO:0000313" key="1">
    <source>
        <dbReference type="EMBL" id="KAH7670132.1"/>
    </source>
</evidence>
<reference evidence="2" key="1">
    <citation type="journal article" date="2022" name="Nat. Commun.">
        <title>Chromosome evolution and the genetic basis of agronomically important traits in greater yam.</title>
        <authorList>
            <person name="Bredeson J.V."/>
            <person name="Lyons J.B."/>
            <person name="Oniyinde I.O."/>
            <person name="Okereke N.R."/>
            <person name="Kolade O."/>
            <person name="Nnabue I."/>
            <person name="Nwadili C.O."/>
            <person name="Hribova E."/>
            <person name="Parker M."/>
            <person name="Nwogha J."/>
            <person name="Shu S."/>
            <person name="Carlson J."/>
            <person name="Kariba R."/>
            <person name="Muthemba S."/>
            <person name="Knop K."/>
            <person name="Barton G.J."/>
            <person name="Sherwood A.V."/>
            <person name="Lopez-Montes A."/>
            <person name="Asiedu R."/>
            <person name="Jamnadass R."/>
            <person name="Muchugi A."/>
            <person name="Goodstein D."/>
            <person name="Egesi C.N."/>
            <person name="Featherston J."/>
            <person name="Asfaw A."/>
            <person name="Simpson G.G."/>
            <person name="Dolezel J."/>
            <person name="Hendre P.S."/>
            <person name="Van Deynze A."/>
            <person name="Kumar P.L."/>
            <person name="Obidiegwu J.E."/>
            <person name="Bhattacharjee R."/>
            <person name="Rokhsar D.S."/>
        </authorList>
    </citation>
    <scope>NUCLEOTIDE SEQUENCE [LARGE SCALE GENOMIC DNA]</scope>
    <source>
        <strain evidence="2">cv. TDa95/00328</strain>
    </source>
</reference>
<gene>
    <name evidence="1" type="ORF">IHE45_10G005300</name>
</gene>
<protein>
    <submittedName>
        <fullName evidence="1">Phosphatidylinositol transfer protein PDR16 and related proteins protein</fullName>
    </submittedName>
</protein>
<accession>A0ACB7V940</accession>
<comment type="caution">
    <text evidence="1">The sequence shown here is derived from an EMBL/GenBank/DDBJ whole genome shotgun (WGS) entry which is preliminary data.</text>
</comment>
<proteinExistence type="predicted"/>
<sequence length="245" mass="28394">MGSEGSPMAMAAADEVEWKRVAQMRTLVEDQDPSAKEEDNLMFRRFLRARNQDIEKASVLFLKYLKWRRETVPNGFISESEIQNELAQKKAFIQGYDKIGRPIGVVIGNKHYKNDLNENKRFVVYLIDSLCLRMQRGQEKFTIIVDLEGWGYKNCDIRGYLAALDILQSNYPERLGKVFLVHTPYIFMKAWKIIYPFIDDNSKKKFIFVDDTKLKATLLEDIAEDQLPEKFGGKLKLVPIEEAGN</sequence>